<reference evidence="2 3" key="1">
    <citation type="submission" date="2024-04" db="EMBL/GenBank/DDBJ databases">
        <title>genome sequences of Mucor flavus KT1a and Helicostylum pulchrum KT1b strains isolation_sourced from the surface of a dry-aged beef.</title>
        <authorList>
            <person name="Toyotome T."/>
            <person name="Hosono M."/>
            <person name="Torimaru M."/>
            <person name="Fukuda K."/>
            <person name="Mikami N."/>
        </authorList>
    </citation>
    <scope>NUCLEOTIDE SEQUENCE [LARGE SCALE GENOMIC DNA]</scope>
    <source>
        <strain evidence="2 3">KT1b</strain>
    </source>
</reference>
<gene>
    <name evidence="2" type="ORF">HPULCUR_003870</name>
</gene>
<proteinExistence type="predicted"/>
<feature type="region of interest" description="Disordered" evidence="1">
    <location>
        <begin position="302"/>
        <end position="327"/>
    </location>
</feature>
<keyword evidence="3" id="KW-1185">Reference proteome</keyword>
<dbReference type="EMBL" id="BAABUJ010000010">
    <property type="protein sequence ID" value="GAA5798466.1"/>
    <property type="molecule type" value="Genomic_DNA"/>
</dbReference>
<sequence>MQCHHDHPPHSFIIDTRDSNYKTYEVFSPAELDEIKAFEEKKLPIIPTDLRDYINSFNKNSIQELRSQIFQSQEFDQEYSHKDSHDYDWVRFTIYALLKEYEFGSLKEEHNEAWYMAHFWHFIDTVFNGEDEITVLSYRTTRKKIGKKCDMIFAKKSCNHDEVEEYGASEAGKAYDGDQAIKRLEEGFVKLPKCLKDMLDNILPKCDDNKKLQTINFIHSGLQPYVIRADRPTKYITRIQKSRNYHLSSDISQFGTIVLPAIYIAWVTKDIVRNTYNIIQESNTHNNNSNIQGPEWLTQYWEESEKEDGPETSSSQEKILKKSNNFY</sequence>
<name>A0ABP9XUJ6_9FUNG</name>
<evidence type="ECO:0000313" key="2">
    <source>
        <dbReference type="EMBL" id="GAA5798466.1"/>
    </source>
</evidence>
<dbReference type="Proteomes" id="UP001476247">
    <property type="component" value="Unassembled WGS sequence"/>
</dbReference>
<evidence type="ECO:0000256" key="1">
    <source>
        <dbReference type="SAM" id="MobiDB-lite"/>
    </source>
</evidence>
<organism evidence="2 3">
    <name type="scientific">Helicostylum pulchrum</name>
    <dbReference type="NCBI Taxonomy" id="562976"/>
    <lineage>
        <taxon>Eukaryota</taxon>
        <taxon>Fungi</taxon>
        <taxon>Fungi incertae sedis</taxon>
        <taxon>Mucoromycota</taxon>
        <taxon>Mucoromycotina</taxon>
        <taxon>Mucoromycetes</taxon>
        <taxon>Mucorales</taxon>
        <taxon>Mucorineae</taxon>
        <taxon>Mucoraceae</taxon>
        <taxon>Helicostylum</taxon>
    </lineage>
</organism>
<comment type="caution">
    <text evidence="2">The sequence shown here is derived from an EMBL/GenBank/DDBJ whole genome shotgun (WGS) entry which is preliminary data.</text>
</comment>
<accession>A0ABP9XUJ6</accession>
<feature type="compositionally biased region" description="Polar residues" evidence="1">
    <location>
        <begin position="311"/>
        <end position="327"/>
    </location>
</feature>
<evidence type="ECO:0000313" key="3">
    <source>
        <dbReference type="Proteomes" id="UP001476247"/>
    </source>
</evidence>
<protein>
    <submittedName>
        <fullName evidence="2">Uncharacterized protein</fullName>
    </submittedName>
</protein>